<keyword evidence="6" id="KW-0520">NAD</keyword>
<dbReference type="EC" id="3.6.1.22" evidence="2"/>
<dbReference type="PANTHER" id="PTHR11383">
    <property type="entry name" value="NUCLEOSIDE DIPHOSPHATE-LINKED MOIETY X MOTIF 13"/>
    <property type="match status" value="1"/>
</dbReference>
<dbReference type="EMBL" id="AMEZ01000070">
    <property type="protein sequence ID" value="EKY25416.1"/>
    <property type="molecule type" value="Genomic_DNA"/>
</dbReference>
<dbReference type="Proteomes" id="UP000010420">
    <property type="component" value="Unassembled WGS sequence"/>
</dbReference>
<dbReference type="GO" id="GO:0016787">
    <property type="term" value="F:hydrolase activity"/>
    <property type="evidence" value="ECO:0007669"/>
    <property type="project" value="UniProtKB-KW"/>
</dbReference>
<dbReference type="SUPFAM" id="SSF55811">
    <property type="entry name" value="Nudix"/>
    <property type="match status" value="2"/>
</dbReference>
<dbReference type="eggNOG" id="COG2816">
    <property type="taxonomic scope" value="Bacteria"/>
</dbReference>
<comment type="caution">
    <text evidence="8">The sequence shown here is derived from an EMBL/GenBank/DDBJ whole genome shotgun (WGS) entry which is preliminary data.</text>
</comment>
<dbReference type="PROSITE" id="PS51462">
    <property type="entry name" value="NUDIX"/>
    <property type="match status" value="1"/>
</dbReference>
<keyword evidence="4 8" id="KW-0378">Hydrolase</keyword>
<dbReference type="Gene3D" id="3.90.79.20">
    <property type="match status" value="1"/>
</dbReference>
<dbReference type="RefSeq" id="WP_005214457.1">
    <property type="nucleotide sequence ID" value="NZ_KB291660.1"/>
</dbReference>
<evidence type="ECO:0000313" key="9">
    <source>
        <dbReference type="Proteomes" id="UP000010420"/>
    </source>
</evidence>
<reference evidence="8 9" key="1">
    <citation type="submission" date="2012-05" db="EMBL/GenBank/DDBJ databases">
        <authorList>
            <person name="Weinstock G."/>
            <person name="Sodergren E."/>
            <person name="Lobos E.A."/>
            <person name="Fulton L."/>
            <person name="Fulton R."/>
            <person name="Courtney L."/>
            <person name="Fronick C."/>
            <person name="O'Laughlin M."/>
            <person name="Godfrey J."/>
            <person name="Wilson R.M."/>
            <person name="Miner T."/>
            <person name="Farmer C."/>
            <person name="Delehaunty K."/>
            <person name="Cordes M."/>
            <person name="Minx P."/>
            <person name="Tomlinson C."/>
            <person name="Chen J."/>
            <person name="Wollam A."/>
            <person name="Pepin K.H."/>
            <person name="Bhonagiri V."/>
            <person name="Zhang X."/>
            <person name="Suruliraj S."/>
            <person name="Warren W."/>
            <person name="Mitreva M."/>
            <person name="Mardis E.R."/>
            <person name="Wilson R.K."/>
        </authorList>
    </citation>
    <scope>NUCLEOTIDE SEQUENCE [LARGE SCALE GENOMIC DNA]</scope>
    <source>
        <strain evidence="8 9">DSM 1785</strain>
    </source>
</reference>
<protein>
    <recommendedName>
        <fullName evidence="2">NAD(+) diphosphatase</fullName>
        <ecNumber evidence="2">3.6.1.22</ecNumber>
    </recommendedName>
</protein>
<evidence type="ECO:0000256" key="6">
    <source>
        <dbReference type="ARBA" id="ARBA00023027"/>
    </source>
</evidence>
<dbReference type="InterPro" id="IPR015797">
    <property type="entry name" value="NUDIX_hydrolase-like_dom_sf"/>
</dbReference>
<evidence type="ECO:0000256" key="4">
    <source>
        <dbReference type="ARBA" id="ARBA00022801"/>
    </source>
</evidence>
<dbReference type="InterPro" id="IPR049734">
    <property type="entry name" value="NudC-like_C"/>
</dbReference>
<dbReference type="OrthoDB" id="9787476at2"/>
<dbReference type="PROSITE" id="PS00893">
    <property type="entry name" value="NUDIX_BOX"/>
    <property type="match status" value="1"/>
</dbReference>
<gene>
    <name evidence="8" type="ORF">HMPREF0216_02516</name>
</gene>
<evidence type="ECO:0000256" key="2">
    <source>
        <dbReference type="ARBA" id="ARBA00012381"/>
    </source>
</evidence>
<dbReference type="HOGENOM" id="CLU_037162_0_1_9"/>
<evidence type="ECO:0000259" key="7">
    <source>
        <dbReference type="PROSITE" id="PS51462"/>
    </source>
</evidence>
<dbReference type="NCBIfam" id="NF001299">
    <property type="entry name" value="PRK00241.1"/>
    <property type="match status" value="1"/>
</dbReference>
<dbReference type="Gene3D" id="3.90.79.10">
    <property type="entry name" value="Nucleoside Triphosphate Pyrophosphohydrolase"/>
    <property type="match status" value="1"/>
</dbReference>
<feature type="domain" description="Nudix hydrolase" evidence="7">
    <location>
        <begin position="147"/>
        <end position="273"/>
    </location>
</feature>
<dbReference type="AlphaFoldDB" id="L1QBU9"/>
<dbReference type="InterPro" id="IPR020084">
    <property type="entry name" value="NUDIX_hydrolase_CS"/>
</dbReference>
<dbReference type="PATRIC" id="fig|545697.3.peg.2477"/>
<keyword evidence="9" id="KW-1185">Reference proteome</keyword>
<dbReference type="Pfam" id="PF00293">
    <property type="entry name" value="NUDIX"/>
    <property type="match status" value="1"/>
</dbReference>
<evidence type="ECO:0000256" key="1">
    <source>
        <dbReference type="ARBA" id="ARBA00001946"/>
    </source>
</evidence>
<dbReference type="InterPro" id="IPR000086">
    <property type="entry name" value="NUDIX_hydrolase_dom"/>
</dbReference>
<dbReference type="CDD" id="cd03429">
    <property type="entry name" value="NUDIX_NADH_pyrophosphatase_Nudt13"/>
    <property type="match status" value="1"/>
</dbReference>
<proteinExistence type="predicted"/>
<name>L1QBU9_9CLOT</name>
<keyword evidence="3" id="KW-0479">Metal-binding</keyword>
<accession>L1QBU9</accession>
<sequence length="274" mass="31115">MVNNNEYLNFISDAKFPKGNREEDLWLIFKDKQILIKENKGRIITPTFKDVKNFIDGLETKYHLGELNGIHCFCGEINSCVETDGEFELLSLRQGAAVIDKDIFPIWGRASQIIHFHKTNKYCSVCGAENKISENEFSMECSSCKYTTYPNVCPAIIVGITNGDKILLANNKNFPEGLHSVIAGFLDVNETLEDCVKREVLEEVGIKVKNIKYFDSQPWPYPNSIMIGFTAEYESGEIKVDGDEIVHAAWYKKDNLPMIPDETTIARRIIDSLL</sequence>
<dbReference type="STRING" id="545697.HMPREF0216_02516"/>
<comment type="cofactor">
    <cofactor evidence="1">
        <name>Mg(2+)</name>
        <dbReference type="ChEBI" id="CHEBI:18420"/>
    </cofactor>
</comment>
<dbReference type="Pfam" id="PF09297">
    <property type="entry name" value="Zn_ribbon_NUD"/>
    <property type="match status" value="1"/>
</dbReference>
<dbReference type="InterPro" id="IPR015376">
    <property type="entry name" value="Znr_NADH_PPase"/>
</dbReference>
<keyword evidence="5" id="KW-0460">Magnesium</keyword>
<dbReference type="Pfam" id="PF09296">
    <property type="entry name" value="NUDIX-like"/>
    <property type="match status" value="1"/>
</dbReference>
<dbReference type="InterPro" id="IPR015375">
    <property type="entry name" value="NADH_PPase-like_N"/>
</dbReference>
<evidence type="ECO:0000256" key="3">
    <source>
        <dbReference type="ARBA" id="ARBA00022723"/>
    </source>
</evidence>
<evidence type="ECO:0000256" key="5">
    <source>
        <dbReference type="ARBA" id="ARBA00022842"/>
    </source>
</evidence>
<evidence type="ECO:0000313" key="8">
    <source>
        <dbReference type="EMBL" id="EKY25416.1"/>
    </source>
</evidence>
<dbReference type="GO" id="GO:0046872">
    <property type="term" value="F:metal ion binding"/>
    <property type="evidence" value="ECO:0007669"/>
    <property type="project" value="UniProtKB-KW"/>
</dbReference>
<dbReference type="PANTHER" id="PTHR11383:SF3">
    <property type="entry name" value="NAD(P)H PYROPHOSPHATASE NUDT13, MITOCHONDRIAL"/>
    <property type="match status" value="1"/>
</dbReference>
<organism evidence="8 9">
    <name type="scientific">Clostridium celatum DSM 1785</name>
    <dbReference type="NCBI Taxonomy" id="545697"/>
    <lineage>
        <taxon>Bacteria</taxon>
        <taxon>Bacillati</taxon>
        <taxon>Bacillota</taxon>
        <taxon>Clostridia</taxon>
        <taxon>Eubacteriales</taxon>
        <taxon>Clostridiaceae</taxon>
        <taxon>Clostridium</taxon>
    </lineage>
</organism>